<evidence type="ECO:0000313" key="3">
    <source>
        <dbReference type="Proteomes" id="UP000034934"/>
    </source>
</evidence>
<dbReference type="Proteomes" id="UP000034934">
    <property type="component" value="Unassembled WGS sequence"/>
</dbReference>
<gene>
    <name evidence="2" type="ORF">UR19_C0003G0156</name>
</gene>
<comment type="caution">
    <text evidence="2">The sequence shown here is derived from an EMBL/GenBank/DDBJ whole genome shotgun (WGS) entry which is preliminary data.</text>
</comment>
<reference evidence="2 3" key="1">
    <citation type="journal article" date="2015" name="Nature">
        <title>rRNA introns, odd ribosomes, and small enigmatic genomes across a large radiation of phyla.</title>
        <authorList>
            <person name="Brown C.T."/>
            <person name="Hug L.A."/>
            <person name="Thomas B.C."/>
            <person name="Sharon I."/>
            <person name="Castelle C.J."/>
            <person name="Singh A."/>
            <person name="Wilkins M.J."/>
            <person name="Williams K.H."/>
            <person name="Banfield J.F."/>
        </authorList>
    </citation>
    <scope>NUCLEOTIDE SEQUENCE [LARGE SCALE GENOMIC DNA]</scope>
</reference>
<feature type="transmembrane region" description="Helical" evidence="1">
    <location>
        <begin position="12"/>
        <end position="31"/>
    </location>
</feature>
<dbReference type="AlphaFoldDB" id="A0A0G0AUI3"/>
<accession>A0A0G0AUI3</accession>
<keyword evidence="1" id="KW-1133">Transmembrane helix</keyword>
<sequence>MKILENHKKYILPILNIITLCIIIFSISLVIIHRSNFVVGVILIILSFLSLSSLILFKIKMKNIEPDILFGLIDNGILVILSIFGGKIAGVSGAVIGGVVGNAITDGIAGMFEGYWAENLRSKNISEERMVLGSAVGKMSGCLLAGGVILVIASFF</sequence>
<name>A0A0G0AUI3_9BACT</name>
<keyword evidence="1" id="KW-0812">Transmembrane</keyword>
<protein>
    <submittedName>
        <fullName evidence="2">Uncharacterized protein</fullName>
    </submittedName>
</protein>
<dbReference type="EMBL" id="LBOG01000003">
    <property type="protein sequence ID" value="KKP30320.1"/>
    <property type="molecule type" value="Genomic_DNA"/>
</dbReference>
<feature type="transmembrane region" description="Helical" evidence="1">
    <location>
        <begin position="37"/>
        <end position="57"/>
    </location>
</feature>
<organism evidence="2 3">
    <name type="scientific">Candidatus Nomurabacteria bacterium GW2011_GWF1_31_48</name>
    <dbReference type="NCBI Taxonomy" id="1618767"/>
    <lineage>
        <taxon>Bacteria</taxon>
        <taxon>Candidatus Nomuraibacteriota</taxon>
    </lineage>
</organism>
<keyword evidence="1" id="KW-0472">Membrane</keyword>
<feature type="transmembrane region" description="Helical" evidence="1">
    <location>
        <begin position="136"/>
        <end position="155"/>
    </location>
</feature>
<proteinExistence type="predicted"/>
<evidence type="ECO:0000313" key="2">
    <source>
        <dbReference type="EMBL" id="KKP30320.1"/>
    </source>
</evidence>
<evidence type="ECO:0000256" key="1">
    <source>
        <dbReference type="SAM" id="Phobius"/>
    </source>
</evidence>